<evidence type="ECO:0000256" key="2">
    <source>
        <dbReference type="SAM" id="MobiDB-lite"/>
    </source>
</evidence>
<reference evidence="4 5" key="1">
    <citation type="submission" date="2024-06" db="EMBL/GenBank/DDBJ databases">
        <title>A chromosome-level genome assembly of beet webworm, Loxostege sticticalis.</title>
        <authorList>
            <person name="Zhang Y."/>
        </authorList>
    </citation>
    <scope>NUCLEOTIDE SEQUENCE [LARGE SCALE GENOMIC DNA]</scope>
    <source>
        <strain evidence="4">AQ026</strain>
        <tissue evidence="4">Whole body</tissue>
    </source>
</reference>
<dbReference type="InterPro" id="IPR043502">
    <property type="entry name" value="DNA/RNA_pol_sf"/>
</dbReference>
<feature type="compositionally biased region" description="Low complexity" evidence="2">
    <location>
        <begin position="194"/>
        <end position="221"/>
    </location>
</feature>
<dbReference type="CDD" id="cd01650">
    <property type="entry name" value="RT_nLTR_like"/>
    <property type="match status" value="1"/>
</dbReference>
<comment type="caution">
    <text evidence="4">The sequence shown here is derived from an EMBL/GenBank/DDBJ whole genome shotgun (WGS) entry which is preliminary data.</text>
</comment>
<keyword evidence="1" id="KW-0175">Coiled coil</keyword>
<dbReference type="SUPFAM" id="SSF56672">
    <property type="entry name" value="DNA/RNA polymerases"/>
    <property type="match status" value="1"/>
</dbReference>
<feature type="coiled-coil region" evidence="1">
    <location>
        <begin position="405"/>
        <end position="432"/>
    </location>
</feature>
<organism evidence="4 5">
    <name type="scientific">Loxostege sticticalis</name>
    <name type="common">Beet webworm moth</name>
    <dbReference type="NCBI Taxonomy" id="481309"/>
    <lineage>
        <taxon>Eukaryota</taxon>
        <taxon>Metazoa</taxon>
        <taxon>Ecdysozoa</taxon>
        <taxon>Arthropoda</taxon>
        <taxon>Hexapoda</taxon>
        <taxon>Insecta</taxon>
        <taxon>Pterygota</taxon>
        <taxon>Neoptera</taxon>
        <taxon>Endopterygota</taxon>
        <taxon>Lepidoptera</taxon>
        <taxon>Glossata</taxon>
        <taxon>Ditrysia</taxon>
        <taxon>Pyraloidea</taxon>
        <taxon>Crambidae</taxon>
        <taxon>Pyraustinae</taxon>
        <taxon>Loxostege</taxon>
    </lineage>
</organism>
<dbReference type="PROSITE" id="PS50878">
    <property type="entry name" value="RT_POL"/>
    <property type="match status" value="1"/>
</dbReference>
<protein>
    <recommendedName>
        <fullName evidence="3">Reverse transcriptase domain-containing protein</fullName>
    </recommendedName>
</protein>
<evidence type="ECO:0000256" key="1">
    <source>
        <dbReference type="SAM" id="Coils"/>
    </source>
</evidence>
<dbReference type="InterPro" id="IPR000477">
    <property type="entry name" value="RT_dom"/>
</dbReference>
<evidence type="ECO:0000259" key="3">
    <source>
        <dbReference type="PROSITE" id="PS50878"/>
    </source>
</evidence>
<name>A0ABR3IAU4_LOXSC</name>
<accession>A0ABR3IAU4</accession>
<feature type="region of interest" description="Disordered" evidence="2">
    <location>
        <begin position="183"/>
        <end position="223"/>
    </location>
</feature>
<dbReference type="Pfam" id="PF00078">
    <property type="entry name" value="RVT_1"/>
    <property type="match status" value="1"/>
</dbReference>
<feature type="compositionally biased region" description="Polar residues" evidence="2">
    <location>
        <begin position="50"/>
        <end position="71"/>
    </location>
</feature>
<feature type="compositionally biased region" description="Gly residues" evidence="2">
    <location>
        <begin position="35"/>
        <end position="44"/>
    </location>
</feature>
<dbReference type="EMBL" id="JBEUOH010000006">
    <property type="protein sequence ID" value="KAL0893387.1"/>
    <property type="molecule type" value="Genomic_DNA"/>
</dbReference>
<feature type="domain" description="Reverse transcriptase" evidence="3">
    <location>
        <begin position="552"/>
        <end position="839"/>
    </location>
</feature>
<dbReference type="PANTHER" id="PTHR35450">
    <property type="entry name" value="REVERSE TRANSCRIPTASE DOMAIN-CONTAINING PROTEIN"/>
    <property type="match status" value="1"/>
</dbReference>
<evidence type="ECO:0000313" key="4">
    <source>
        <dbReference type="EMBL" id="KAL0893387.1"/>
    </source>
</evidence>
<gene>
    <name evidence="4" type="ORF">ABMA27_014974</name>
</gene>
<sequence length="1212" mass="140767">MELRNRSKRIMSLPGGDRRGAPGADAGRHSIRAIGGEGLGGRPFAGGPTLSGNPEQSEFTHSINSQDNQSVAPAEDVSQAAPATYPATTKAGKPRVRMKWDNEINTFIMRTYLYVTKLETDRTMYCKNLHDRFILKYPHVNVSAQRIADQRRVIVRNKLLPDTVIEQIKSEVREQLDREEANITQQHHDNSLTPSNNSSFDDNSPLSNLLTRTPSTLPSTTQAFTQTSTIRTTANVESHTTQPEVDTELIQKLTDKLSTTLTEYSGIDPATRPRLPRLRENKKLYKLLDIFNTHILCKFYSIDSDISHIHNLIYCSALVISKELGYNISTQQQRNNKKKQHNKPAWQIRIERDIEKLRKDIGRVSHYIMNSNRSDKLIKKVEQIFSRNKLHSTHEKNNKRPEEFLDTLKQKLSLKVQRLKRYKKALQRKEDNKLFNRNEKMFYRNLHSNDFSNKDEVGERELPTRESLQNYWTSIWKKHVEFNFQADWIKEEERKYQDISEMEFVDVDREDIEKVSQKMKSWKSPGIDGIHSFWYKKFYSLHDILGSAITDMIKGIVEMPRFLTKGLTYMLPKSNNTYDPSQYRPITCLPTLYKLITSCITNKLNTHIENNRIMAEEQKGCRRNHLGCKEQLIIDSTILKHAHKNNNNLNITYIDYKKAFDSVPHSWLIRVLQIYKVNPTVITFLENTMADWRTTLLLTCEQSTILTEEIPIENGIFQGDSLSPLWFCLALNPLSNLLNNSENGYNLTSTVSVSHLMYMDDIKLFSKTERAMKNLIDITKKFSCDINMSFGLDKCRTLRIMKGKVKGPNTEQQTQTNNENLNFQLMDSNDTYKYLGIHQAKGIQHIKIKKTLTQEYFRRVNLICKRQLYSKNLFKAINTFAIPVLTYTFGVVKWTKTDIHKLEIKTRTTLTKNNYLHPKSAIERTTIKHHECNKLLTWRSKELHGRHLHDLEQPHIHSGASNKWLKVGALFPETEGFIIAIQDQVINTKNYKKYILKDPNLTNDKCRKCNRLPETIQHITSACPSLTQTDYTHRHNQICNIIHQKIALKHKLIAENPPPYYQYTPKPVLESSSHKLYYDRAILTDRTVHNNRPDITLIDKHSKTVHIIDIAVPNTHNLHKTITEKIHKYTELKDEILHIWKMEKVFIVPLVLSSTGVIPRHLITALHTLDLPEYTYISMQKAAILNTCRIVRKFLQDDNTTQTILGNETYLA</sequence>
<feature type="region of interest" description="Disordered" evidence="2">
    <location>
        <begin position="1"/>
        <end position="80"/>
    </location>
</feature>
<dbReference type="PANTHER" id="PTHR35450:SF2">
    <property type="entry name" value="REVERSE TRANSCRIPTASE DOMAIN-CONTAINING PROTEIN"/>
    <property type="match status" value="1"/>
</dbReference>
<dbReference type="Proteomes" id="UP001549920">
    <property type="component" value="Unassembled WGS sequence"/>
</dbReference>
<evidence type="ECO:0000313" key="5">
    <source>
        <dbReference type="Proteomes" id="UP001549920"/>
    </source>
</evidence>
<keyword evidence="5" id="KW-1185">Reference proteome</keyword>
<proteinExistence type="predicted"/>